<keyword evidence="3" id="KW-1185">Reference proteome</keyword>
<protein>
    <submittedName>
        <fullName evidence="2">Uncharacterized protein</fullName>
    </submittedName>
</protein>
<evidence type="ECO:0000313" key="2">
    <source>
        <dbReference type="EMBL" id="MEB6409000.1"/>
    </source>
</evidence>
<evidence type="ECO:0000256" key="1">
    <source>
        <dbReference type="SAM" id="MobiDB-lite"/>
    </source>
</evidence>
<feature type="region of interest" description="Disordered" evidence="1">
    <location>
        <begin position="435"/>
        <end position="473"/>
    </location>
</feature>
<dbReference type="Proteomes" id="UP001306510">
    <property type="component" value="Unassembled WGS sequence"/>
</dbReference>
<proteinExistence type="predicted"/>
<reference evidence="2 3" key="1">
    <citation type="submission" date="2022-04" db="EMBL/GenBank/DDBJ databases">
        <title>Whole genome surviellance of AMR bacteria from Assam, India: One Health Study.</title>
        <authorList>
            <person name="Mendem S.K."/>
            <person name="Rakshit O."/>
            <person name="Murugesan D."/>
            <person name="Shome R."/>
            <person name="Raisen C."/>
            <person name="Holmes M.A."/>
            <person name="Saikia K."/>
            <person name="Shome B.R."/>
        </authorList>
    </citation>
    <scope>NUCLEOTIDE SEQUENCE [LARGE SCALE GENOMIC DNA]</scope>
    <source>
        <strain evidence="2 3">MGG-11lp</strain>
    </source>
</reference>
<name>A0ABU6DZJ5_9ENTR</name>
<dbReference type="EMBL" id="JALLMC010000001">
    <property type="protein sequence ID" value="MEB6409000.1"/>
    <property type="molecule type" value="Genomic_DNA"/>
</dbReference>
<organism evidence="2 3">
    <name type="scientific">Enterobacter vonholyi</name>
    <dbReference type="NCBI Taxonomy" id="2797505"/>
    <lineage>
        <taxon>Bacteria</taxon>
        <taxon>Pseudomonadati</taxon>
        <taxon>Pseudomonadota</taxon>
        <taxon>Gammaproteobacteria</taxon>
        <taxon>Enterobacterales</taxon>
        <taxon>Enterobacteriaceae</taxon>
        <taxon>Enterobacter</taxon>
    </lineage>
</organism>
<comment type="caution">
    <text evidence="2">The sequence shown here is derived from an EMBL/GenBank/DDBJ whole genome shotgun (WGS) entry which is preliminary data.</text>
</comment>
<dbReference type="RefSeq" id="WP_325848168.1">
    <property type="nucleotide sequence ID" value="NZ_JALLMC010000001.1"/>
</dbReference>
<sequence length="473" mass="53191">MSSSGNKFTYLVVSAPHVRRRSDEIEKIELKKYLNRQDGIKKQINHPSYGDVCVAYKPPKTMLLPADTLVASTKFYAIPGALECGYSQSINWTAEGMLNAEIHRKTSIYVLARLKLAGACIGISHSRSFKVKNFYQCIEASEKATISFIIGGFFCYQSATNWLNSRHEQIKLFIHAGLADKASLSLKRKKGKKTTPDYLIETTQGKWHVFESKGGESSSRWQRIEEGIAQLESVTRVGWKGQKNQPISTFVCTHTSIDSGKEIAVNVVDPLPGHSRSIILNRAVSVLLTKASLIDLFDVLAEDESNAVFSIPGMQGWKFINAPLYDHVQLGIPEKYSALKDVLRIGVGQYLALKEIIDDALMEDDEMPTPEAVEKRLSDLSIKPDDVRNAMTLIAPLLHKKRAYEDILHLFSEKLKLPELADKFCQEDERLEKALSESVRKHRSPWGGLVREAPAPGHDDPWEKKQRKNKMKP</sequence>
<evidence type="ECO:0000313" key="3">
    <source>
        <dbReference type="Proteomes" id="UP001306510"/>
    </source>
</evidence>
<accession>A0ABU6DZJ5</accession>
<gene>
    <name evidence="2" type="ORF">MXM28_04720</name>
</gene>